<feature type="transmembrane region" description="Helical" evidence="1">
    <location>
        <begin position="218"/>
        <end position="237"/>
    </location>
</feature>
<organism evidence="2 3">
    <name type="scientific">Trichinella pseudospiralis</name>
    <name type="common">Parasitic roundworm</name>
    <dbReference type="NCBI Taxonomy" id="6337"/>
    <lineage>
        <taxon>Eukaryota</taxon>
        <taxon>Metazoa</taxon>
        <taxon>Ecdysozoa</taxon>
        <taxon>Nematoda</taxon>
        <taxon>Enoplea</taxon>
        <taxon>Dorylaimia</taxon>
        <taxon>Trichinellida</taxon>
        <taxon>Trichinellidae</taxon>
        <taxon>Trichinella</taxon>
    </lineage>
</organism>
<accession>A0A0V1GN30</accession>
<evidence type="ECO:0000313" key="2">
    <source>
        <dbReference type="EMBL" id="KRY99647.1"/>
    </source>
</evidence>
<proteinExistence type="predicted"/>
<keyword evidence="3" id="KW-1185">Reference proteome</keyword>
<name>A0A0V1GN30_TRIPS</name>
<keyword evidence="1" id="KW-0812">Transmembrane</keyword>
<feature type="transmembrane region" description="Helical" evidence="1">
    <location>
        <begin position="243"/>
        <end position="264"/>
    </location>
</feature>
<reference evidence="2 3" key="1">
    <citation type="submission" date="2015-01" db="EMBL/GenBank/DDBJ databases">
        <title>Evolution of Trichinella species and genotypes.</title>
        <authorList>
            <person name="Korhonen P.K."/>
            <person name="Edoardo P."/>
            <person name="Giuseppe L.R."/>
            <person name="Gasser R.B."/>
        </authorList>
    </citation>
    <scope>NUCLEOTIDE SEQUENCE [LARGE SCALE GENOMIC DNA]</scope>
    <source>
        <strain evidence="2">ISS588</strain>
    </source>
</reference>
<keyword evidence="1" id="KW-1133">Transmembrane helix</keyword>
<evidence type="ECO:0000256" key="1">
    <source>
        <dbReference type="SAM" id="Phobius"/>
    </source>
</evidence>
<protein>
    <submittedName>
        <fullName evidence="2">Uncharacterized protein</fullName>
    </submittedName>
</protein>
<dbReference type="Proteomes" id="UP000054805">
    <property type="component" value="Unassembled WGS sequence"/>
</dbReference>
<dbReference type="AlphaFoldDB" id="A0A0V1GN30"/>
<sequence length="286" mass="32117">MQLCLRPNPYVVIAKNNGLLQQIVEATGQSKNHVQLLRNNGSTADNTCALVLGGNGTGVGKWEKTFLEDKIMPQCKCLLLLVDYTKQFENYEEKSATGLAKVMRRNWEKRALNITKRLHFVKKEVAKGNTKIRNGSLREIKGADVLLRKQRKCGESWVTHLRKMTLHSTEPSIVVKKLSGPLSKPHLLVTERGRSPYIKTSQIAIALSRIVGYSLDEFLLISSKITFIFSGATLLTLLYTFYFFRLCTVVVLPYAVFLLQLYTLPSLLGCASTKNSTDSFYGGEHL</sequence>
<dbReference type="EMBL" id="JYDS01001103">
    <property type="protein sequence ID" value="KRY99647.1"/>
    <property type="molecule type" value="Genomic_DNA"/>
</dbReference>
<evidence type="ECO:0000313" key="3">
    <source>
        <dbReference type="Proteomes" id="UP000054805"/>
    </source>
</evidence>
<gene>
    <name evidence="2" type="ORF">T4B_4297</name>
</gene>
<keyword evidence="1" id="KW-0472">Membrane</keyword>
<comment type="caution">
    <text evidence="2">The sequence shown here is derived from an EMBL/GenBank/DDBJ whole genome shotgun (WGS) entry which is preliminary data.</text>
</comment>